<dbReference type="EMBL" id="RWGY01000026">
    <property type="protein sequence ID" value="TVU21282.1"/>
    <property type="molecule type" value="Genomic_DNA"/>
</dbReference>
<dbReference type="InterPro" id="IPR044861">
    <property type="entry name" value="IPNS-like_FE2OG_OXY"/>
</dbReference>
<dbReference type="OrthoDB" id="288590at2759"/>
<comment type="caution">
    <text evidence="6">The sequence shown here is derived from an EMBL/GenBank/DDBJ whole genome shotgun (WGS) entry which is preliminary data.</text>
</comment>
<evidence type="ECO:0000313" key="6">
    <source>
        <dbReference type="EMBL" id="TVU21282.1"/>
    </source>
</evidence>
<dbReference type="InterPro" id="IPR050295">
    <property type="entry name" value="Plant_2OG-oxidoreductases"/>
</dbReference>
<keyword evidence="3" id="KW-0560">Oxidoreductase</keyword>
<dbReference type="AlphaFoldDB" id="A0A5J9UC73"/>
<dbReference type="InterPro" id="IPR027443">
    <property type="entry name" value="IPNS-like_sf"/>
</dbReference>
<dbReference type="InterPro" id="IPR026992">
    <property type="entry name" value="DIOX_N"/>
</dbReference>
<gene>
    <name evidence="6" type="ORF">EJB05_30909</name>
</gene>
<dbReference type="Proteomes" id="UP000324897">
    <property type="component" value="Unassembled WGS sequence"/>
</dbReference>
<evidence type="ECO:0000259" key="5">
    <source>
        <dbReference type="PROSITE" id="PS51471"/>
    </source>
</evidence>
<dbReference type="FunFam" id="2.60.120.330:FF:000001">
    <property type="entry name" value="Protein SRG1"/>
    <property type="match status" value="2"/>
</dbReference>
<feature type="domain" description="Fe2OG dioxygenase" evidence="5">
    <location>
        <begin position="522"/>
        <end position="623"/>
    </location>
</feature>
<dbReference type="Pfam" id="PF03171">
    <property type="entry name" value="2OG-FeII_Oxy"/>
    <property type="match status" value="2"/>
</dbReference>
<dbReference type="GO" id="GO:0046872">
    <property type="term" value="F:metal ion binding"/>
    <property type="evidence" value="ECO:0007669"/>
    <property type="project" value="UniProtKB-KW"/>
</dbReference>
<evidence type="ECO:0000256" key="2">
    <source>
        <dbReference type="ARBA" id="ARBA00022723"/>
    </source>
</evidence>
<dbReference type="Gene3D" id="2.60.120.330">
    <property type="entry name" value="B-lactam Antibiotic, Isopenicillin N Synthase, Chain"/>
    <property type="match status" value="2"/>
</dbReference>
<keyword evidence="2" id="KW-0479">Metal-binding</keyword>
<name>A0A5J9UC73_9POAL</name>
<dbReference type="SUPFAM" id="SSF51197">
    <property type="entry name" value="Clavaminate synthase-like"/>
    <property type="match status" value="2"/>
</dbReference>
<organism evidence="6 7">
    <name type="scientific">Eragrostis curvula</name>
    <name type="common">weeping love grass</name>
    <dbReference type="NCBI Taxonomy" id="38414"/>
    <lineage>
        <taxon>Eukaryota</taxon>
        <taxon>Viridiplantae</taxon>
        <taxon>Streptophyta</taxon>
        <taxon>Embryophyta</taxon>
        <taxon>Tracheophyta</taxon>
        <taxon>Spermatophyta</taxon>
        <taxon>Magnoliopsida</taxon>
        <taxon>Liliopsida</taxon>
        <taxon>Poales</taxon>
        <taxon>Poaceae</taxon>
        <taxon>PACMAD clade</taxon>
        <taxon>Chloridoideae</taxon>
        <taxon>Eragrostideae</taxon>
        <taxon>Eragrostidinae</taxon>
        <taxon>Eragrostis</taxon>
    </lineage>
</organism>
<dbReference type="PANTHER" id="PTHR47991">
    <property type="entry name" value="OXOGLUTARATE/IRON-DEPENDENT DIOXYGENASE"/>
    <property type="match status" value="1"/>
</dbReference>
<dbReference type="Gramene" id="TVU21282">
    <property type="protein sequence ID" value="TVU21282"/>
    <property type="gene ID" value="EJB05_30909"/>
</dbReference>
<dbReference type="GO" id="GO:0016491">
    <property type="term" value="F:oxidoreductase activity"/>
    <property type="evidence" value="ECO:0007669"/>
    <property type="project" value="UniProtKB-KW"/>
</dbReference>
<keyword evidence="4" id="KW-0408">Iron</keyword>
<evidence type="ECO:0000256" key="1">
    <source>
        <dbReference type="ARBA" id="ARBA00008056"/>
    </source>
</evidence>
<protein>
    <recommendedName>
        <fullName evidence="5">Fe2OG dioxygenase domain-containing protein</fullName>
    </recommendedName>
</protein>
<reference evidence="6 7" key="1">
    <citation type="journal article" date="2019" name="Sci. Rep.">
        <title>A high-quality genome of Eragrostis curvula grass provides insights into Poaceae evolution and supports new strategies to enhance forage quality.</title>
        <authorList>
            <person name="Carballo J."/>
            <person name="Santos B.A.C.M."/>
            <person name="Zappacosta D."/>
            <person name="Garbus I."/>
            <person name="Selva J.P."/>
            <person name="Gallo C.A."/>
            <person name="Diaz A."/>
            <person name="Albertini E."/>
            <person name="Caccamo M."/>
            <person name="Echenique V."/>
        </authorList>
    </citation>
    <scope>NUCLEOTIDE SEQUENCE [LARGE SCALE GENOMIC DNA]</scope>
    <source>
        <strain evidence="7">cv. Victoria</strain>
        <tissue evidence="6">Leaf</tissue>
    </source>
</reference>
<feature type="domain" description="Fe2OG dioxygenase" evidence="5">
    <location>
        <begin position="205"/>
        <end position="306"/>
    </location>
</feature>
<evidence type="ECO:0000256" key="3">
    <source>
        <dbReference type="ARBA" id="ARBA00023002"/>
    </source>
</evidence>
<dbReference type="Pfam" id="PF14226">
    <property type="entry name" value="DIOX_N"/>
    <property type="match status" value="2"/>
</dbReference>
<keyword evidence="7" id="KW-1185">Reference proteome</keyword>
<sequence length="673" mass="75734">RKEKNRISSGHLTVPNVQALAQTWNESGEQVPERYVRTEQAGEEEVVASCAIPIVDLGRLLDPQWSEEELRNLGSACQLGFFQLINHGVPDEVIHDMRRDITEFFKLPLETKKVHAQLPDSVEGYGQAFVLSETQKLDWADMIYLMLRPTESRNMRFWPAQPPSLRDSVDRYSTAAANIVSCLLRFMAADMGVEPERLQEMFAGQPQNMRVSYYPPCRQAGKVIGLSPHTDACALTLLLHVNDVQGLQIRRDDGKWLVVDPLDGALIVSIGDTFEILSNGRYRSVEHRAMVHPDKERISAAMFHMPFAGRRRSTTSMAHAKTGRSLPVPNVQALAQTWNGSTEEVPERFVRTEEVCAEEVVAGCALPVVDLGRLLDPRTSEEEIANLGSACQQWGFFQLINHGVPDELILDVRRDIVEFFKLPLEAKKAYAQLPESGLEGYGQAFVFSETQKLDWSDMIYLMLRPKESRDMRFWPAQPPSFRSTVDRYSAEAARVVSCLLRFMAADMGLEQPESLFQVFRGQPQTMKVTYYPPCTQAGKVLGLSPHTDACGLTLLLHVNDVQGLQMRTDDGKWLAVEPLDGAFIVNIGDILEILSNGRYRSVEHRVVVNPNKERIAAAMFHQVCPDTTVGPLPEVAKGDAGPRFKSVSHADFMKRFFSTKLDGRRSHLDHYRI</sequence>
<proteinExistence type="inferred from homology"/>
<dbReference type="PROSITE" id="PS51471">
    <property type="entry name" value="FE2OG_OXY"/>
    <property type="match status" value="2"/>
</dbReference>
<evidence type="ECO:0000313" key="7">
    <source>
        <dbReference type="Proteomes" id="UP000324897"/>
    </source>
</evidence>
<accession>A0A5J9UC73</accession>
<evidence type="ECO:0000256" key="4">
    <source>
        <dbReference type="ARBA" id="ARBA00023004"/>
    </source>
</evidence>
<dbReference type="InterPro" id="IPR005123">
    <property type="entry name" value="Oxoglu/Fe-dep_dioxygenase_dom"/>
</dbReference>
<feature type="non-terminal residue" evidence="6">
    <location>
        <position position="1"/>
    </location>
</feature>
<comment type="similarity">
    <text evidence="1">Belongs to the iron/ascorbate-dependent oxidoreductase family.</text>
</comment>